<organism evidence="2 3">
    <name type="scientific">Miscanthus lutarioriparius</name>
    <dbReference type="NCBI Taxonomy" id="422564"/>
    <lineage>
        <taxon>Eukaryota</taxon>
        <taxon>Viridiplantae</taxon>
        <taxon>Streptophyta</taxon>
        <taxon>Embryophyta</taxon>
        <taxon>Tracheophyta</taxon>
        <taxon>Spermatophyta</taxon>
        <taxon>Magnoliopsida</taxon>
        <taxon>Liliopsida</taxon>
        <taxon>Poales</taxon>
        <taxon>Poaceae</taxon>
        <taxon>PACMAD clade</taxon>
        <taxon>Panicoideae</taxon>
        <taxon>Andropogonodae</taxon>
        <taxon>Andropogoneae</taxon>
        <taxon>Saccharinae</taxon>
        <taxon>Miscanthus</taxon>
    </lineage>
</organism>
<dbReference type="PROSITE" id="PS50878">
    <property type="entry name" value="RT_POL"/>
    <property type="match status" value="1"/>
</dbReference>
<reference evidence="2" key="1">
    <citation type="submission" date="2020-10" db="EMBL/GenBank/DDBJ databases">
        <authorList>
            <person name="Han B."/>
            <person name="Lu T."/>
            <person name="Zhao Q."/>
            <person name="Huang X."/>
            <person name="Zhao Y."/>
        </authorList>
    </citation>
    <scope>NUCLEOTIDE SEQUENCE</scope>
</reference>
<comment type="caution">
    <text evidence="2">The sequence shown here is derived from an EMBL/GenBank/DDBJ whole genome shotgun (WGS) entry which is preliminary data.</text>
</comment>
<dbReference type="EMBL" id="CAJGYO010000018">
    <property type="protein sequence ID" value="CAD6337433.1"/>
    <property type="molecule type" value="Genomic_DNA"/>
</dbReference>
<evidence type="ECO:0000313" key="3">
    <source>
        <dbReference type="Proteomes" id="UP000604825"/>
    </source>
</evidence>
<dbReference type="Proteomes" id="UP000604825">
    <property type="component" value="Unassembled WGS sequence"/>
</dbReference>
<dbReference type="InterPro" id="IPR000477">
    <property type="entry name" value="RT_dom"/>
</dbReference>
<feature type="domain" description="Reverse transcriptase" evidence="1">
    <location>
        <begin position="1"/>
        <end position="148"/>
    </location>
</feature>
<accession>A0A811S592</accession>
<gene>
    <name evidence="2" type="ORF">NCGR_LOCUS61531</name>
</gene>
<keyword evidence="3" id="KW-1185">Reference proteome</keyword>
<evidence type="ECO:0000259" key="1">
    <source>
        <dbReference type="PROSITE" id="PS50878"/>
    </source>
</evidence>
<proteinExistence type="predicted"/>
<dbReference type="AlphaFoldDB" id="A0A811S592"/>
<evidence type="ECO:0000313" key="2">
    <source>
        <dbReference type="EMBL" id="CAD6337433.1"/>
    </source>
</evidence>
<protein>
    <recommendedName>
        <fullName evidence="1">Reverse transcriptase domain-containing protein</fullName>
    </recommendedName>
</protein>
<dbReference type="OrthoDB" id="687068at2759"/>
<sequence length="148" mass="15968">MVLVDQVASQDVHVSSISKRSARTLDNMQTRAATGGPHFPYLSLLVADVLQALINHDGSISHPLAPERSCPILQYADDTLLLIPAELGAVQTLESLLDQFSAATGLKINYHKSTLVPMHSSEAACSQFKAVLQCKVDSFPQVYLGLPL</sequence>
<name>A0A811S592_9POAL</name>